<dbReference type="Proteomes" id="UP000309061">
    <property type="component" value="Chromosome"/>
</dbReference>
<gene>
    <name evidence="2" type="ORF">H2LOC_008870</name>
</gene>
<keyword evidence="1" id="KW-0175">Coiled coil</keyword>
<feature type="coiled-coil region" evidence="1">
    <location>
        <begin position="25"/>
        <end position="52"/>
    </location>
</feature>
<keyword evidence="3" id="KW-1185">Reference proteome</keyword>
<dbReference type="KEGG" id="mhey:H2LOC_008870"/>
<proteinExistence type="predicted"/>
<sequence length="91" mass="10908">MRADLLSTRIMDLRRKMKRDTGVARVDDRMEIEQLERRRRALEQRLSQLDREGDTYFAGFKSAMAQVAFDTTCSFDAFMRRLDANYRRRPQ</sequence>
<evidence type="ECO:0000313" key="3">
    <source>
        <dbReference type="Proteomes" id="UP000309061"/>
    </source>
</evidence>
<evidence type="ECO:0000256" key="1">
    <source>
        <dbReference type="SAM" id="Coils"/>
    </source>
</evidence>
<organism evidence="2 3">
    <name type="scientific">Methylocystis heyeri</name>
    <dbReference type="NCBI Taxonomy" id="391905"/>
    <lineage>
        <taxon>Bacteria</taxon>
        <taxon>Pseudomonadati</taxon>
        <taxon>Pseudomonadota</taxon>
        <taxon>Alphaproteobacteria</taxon>
        <taxon>Hyphomicrobiales</taxon>
        <taxon>Methylocystaceae</taxon>
        <taxon>Methylocystis</taxon>
    </lineage>
</organism>
<dbReference type="AlphaFoldDB" id="A0A6B8KC68"/>
<reference evidence="2 3" key="1">
    <citation type="submission" date="2019-11" db="EMBL/GenBank/DDBJ databases">
        <title>The genome sequence of Methylocystis heyeri.</title>
        <authorList>
            <person name="Oshkin I.Y."/>
            <person name="Miroshnikov K."/>
            <person name="Dedysh S.N."/>
        </authorList>
    </citation>
    <scope>NUCLEOTIDE SEQUENCE [LARGE SCALE GENOMIC DNA]</scope>
    <source>
        <strain evidence="2 3">H2</strain>
    </source>
</reference>
<protein>
    <submittedName>
        <fullName evidence="2">Uncharacterized protein</fullName>
    </submittedName>
</protein>
<dbReference type="EMBL" id="CP046052">
    <property type="protein sequence ID" value="QGM45806.1"/>
    <property type="molecule type" value="Genomic_DNA"/>
</dbReference>
<dbReference type="RefSeq" id="WP_136496079.1">
    <property type="nucleotide sequence ID" value="NZ_CP046052.1"/>
</dbReference>
<accession>A0A6B8KC68</accession>
<name>A0A6B8KC68_9HYPH</name>
<evidence type="ECO:0000313" key="2">
    <source>
        <dbReference type="EMBL" id="QGM45806.1"/>
    </source>
</evidence>